<dbReference type="Pfam" id="PF24883">
    <property type="entry name" value="NPHP3_N"/>
    <property type="match status" value="1"/>
</dbReference>
<protein>
    <submittedName>
        <fullName evidence="4">Uncharacterized protein</fullName>
    </submittedName>
</protein>
<dbReference type="Gene3D" id="3.40.50.300">
    <property type="entry name" value="P-loop containing nucleotide triphosphate hydrolases"/>
    <property type="match status" value="1"/>
</dbReference>
<name>A0A1L7XAT7_9HELO</name>
<dbReference type="PANTHER" id="PTHR10039:SF5">
    <property type="entry name" value="NACHT DOMAIN-CONTAINING PROTEIN"/>
    <property type="match status" value="1"/>
</dbReference>
<evidence type="ECO:0000259" key="3">
    <source>
        <dbReference type="Pfam" id="PF25053"/>
    </source>
</evidence>
<evidence type="ECO:0000313" key="5">
    <source>
        <dbReference type="Proteomes" id="UP000184330"/>
    </source>
</evidence>
<feature type="domain" description="Nephrocystin 3-like N-terminal" evidence="2">
    <location>
        <begin position="303"/>
        <end position="484"/>
    </location>
</feature>
<dbReference type="InterPro" id="IPR056693">
    <property type="entry name" value="DUF7791"/>
</dbReference>
<dbReference type="InterPro" id="IPR027417">
    <property type="entry name" value="P-loop_NTPase"/>
</dbReference>
<accession>A0A1L7XAT7</accession>
<dbReference type="OrthoDB" id="5086500at2759"/>
<evidence type="ECO:0000313" key="4">
    <source>
        <dbReference type="EMBL" id="CZR62148.1"/>
    </source>
</evidence>
<dbReference type="AlphaFoldDB" id="A0A1L7XAT7"/>
<keyword evidence="5" id="KW-1185">Reference proteome</keyword>
<organism evidence="4 5">
    <name type="scientific">Phialocephala subalpina</name>
    <dbReference type="NCBI Taxonomy" id="576137"/>
    <lineage>
        <taxon>Eukaryota</taxon>
        <taxon>Fungi</taxon>
        <taxon>Dikarya</taxon>
        <taxon>Ascomycota</taxon>
        <taxon>Pezizomycotina</taxon>
        <taxon>Leotiomycetes</taxon>
        <taxon>Helotiales</taxon>
        <taxon>Mollisiaceae</taxon>
        <taxon>Phialocephala</taxon>
        <taxon>Phialocephala fortinii species complex</taxon>
    </lineage>
</organism>
<dbReference type="InterPro" id="IPR056884">
    <property type="entry name" value="NPHP3-like_N"/>
</dbReference>
<dbReference type="SUPFAM" id="SSF53474">
    <property type="entry name" value="alpha/beta-Hydrolases"/>
    <property type="match status" value="1"/>
</dbReference>
<sequence length="919" mass="105359">MPVEVLYAGTGPEGNLRPTIDIVAVHGLNPTNRDDHPVATWTDSKSGHLWLRDALPNSEPSARVLVYSYNSSPAFGNDKDRFIFQANYFLECLRLIRRKDTNLPLIMIGHSLGGILIKQALINAQNNPKYTDIKQATFGLMFFGTPHSGPTDDLKVKFGRACVKIAQSLPWKVSNDIMEALKKGSLFSDVLSEHWRHQLEQYQIVSFYEGIGNCEKLVPRESAVLGLDGRRENQVKLDATHENMCRFNPFVKKDTDNYFLVEGNIADLCSKRPEKRWEFIKSLGVWSYNPRLEKISDKHRQSLQWIWNDHEDGPGFVKWLRSDVPIYWITGLPGSGKSTLMKYLYENPQTKNYISTNGGTVTAIGYFFHDLGVDKETRFESLLASILEALSASSSTLASLYATYFLDLKKRLKSGPRHSPWHERHLRKALELIGQSDTFGNILLFVDGLDECSGDHRKQLEFLVPWIQSTQGKRLTIRMCLSSRPLPKIRLRLSTFPECRVHEWTANDISAYVRDRLNKTWNGLALSNQKPRTHFKGTLINYLTNTVIGKAQGIFLWVELVVNNLIVGMEEGSSDIELRECLDSLPPELEDLYARIFKQIPKDYIHDATIYFMLAVMRRSIGLLDFFLATRDPEEALARKIQSSYEDHLTMKYACARAETRIESRCRGLLQVKQNEEYKTTSHYTPSETEDITPLVSVMGKNVEFLHLSVRDYIASRVFATSSPSELGVDIAFMARSIGLLKLLRPDQLFQYRFGADEEFPPLMEYMEASNCIESPFSGFRPIEEFFLYAWFPANSPRSYQRRLLSELDQVCSLAYKDWHSAYLESALEDFDGETPVTVSSDCWNTDIFCLCLAHGLYTYVREEIGVYGYKPEDRTGRPLLHFFFDLCYTQNRIPNLDILRLLLRRGAKPNEVFDDKTS</sequence>
<evidence type="ECO:0000259" key="2">
    <source>
        <dbReference type="Pfam" id="PF24883"/>
    </source>
</evidence>
<dbReference type="Proteomes" id="UP000184330">
    <property type="component" value="Unassembled WGS sequence"/>
</dbReference>
<feature type="domain" description="DUF7791" evidence="3">
    <location>
        <begin position="604"/>
        <end position="717"/>
    </location>
</feature>
<dbReference type="PANTHER" id="PTHR10039">
    <property type="entry name" value="AMELOGENIN"/>
    <property type="match status" value="1"/>
</dbReference>
<keyword evidence="1" id="KW-0677">Repeat</keyword>
<reference evidence="4 5" key="1">
    <citation type="submission" date="2016-03" db="EMBL/GenBank/DDBJ databases">
        <authorList>
            <person name="Ploux O."/>
        </authorList>
    </citation>
    <scope>NUCLEOTIDE SEQUENCE [LARGE SCALE GENOMIC DNA]</scope>
    <source>
        <strain evidence="4 5">UAMH 11012</strain>
    </source>
</reference>
<dbReference type="Pfam" id="PF25053">
    <property type="entry name" value="DUF7791"/>
    <property type="match status" value="1"/>
</dbReference>
<dbReference type="Gene3D" id="3.40.50.1820">
    <property type="entry name" value="alpha/beta hydrolase"/>
    <property type="match status" value="1"/>
</dbReference>
<evidence type="ECO:0000256" key="1">
    <source>
        <dbReference type="ARBA" id="ARBA00022737"/>
    </source>
</evidence>
<dbReference type="EMBL" id="FJOG01000020">
    <property type="protein sequence ID" value="CZR62148.1"/>
    <property type="molecule type" value="Genomic_DNA"/>
</dbReference>
<proteinExistence type="predicted"/>
<dbReference type="InterPro" id="IPR029058">
    <property type="entry name" value="AB_hydrolase_fold"/>
</dbReference>
<gene>
    <name evidence="4" type="ORF">PAC_12045</name>
</gene>
<dbReference type="SUPFAM" id="SSF52540">
    <property type="entry name" value="P-loop containing nucleoside triphosphate hydrolases"/>
    <property type="match status" value="1"/>
</dbReference>